<dbReference type="InterPro" id="IPR016169">
    <property type="entry name" value="FAD-bd_PCMH_sub2"/>
</dbReference>
<reference evidence="7 8" key="1">
    <citation type="submission" date="2021-12" db="EMBL/GenBank/DDBJ databases">
        <title>Genome sequence of Kibdelosporangium philippinense ATCC 49844.</title>
        <authorList>
            <person name="Fedorov E.A."/>
            <person name="Omeragic M."/>
            <person name="Shalygina K.F."/>
            <person name="Maclea K.S."/>
        </authorList>
    </citation>
    <scope>NUCLEOTIDE SEQUENCE [LARGE SCALE GENOMIC DNA]</scope>
    <source>
        <strain evidence="7 8">ATCC 49844</strain>
    </source>
</reference>
<evidence type="ECO:0000256" key="4">
    <source>
        <dbReference type="ARBA" id="ARBA00022827"/>
    </source>
</evidence>
<sequence length="397" mass="42577">MIESYQLLATHKPAVVVHATSPADIQDAVRQGGPIAVHATGHGMAAPLDGTGVLICTQKMTSVRVSAVERTAWIEAGARWRHVIEAAAPHGLAPLSGSLPSVGAVSYTLGGGIGLMARRYGFAADHVRRIDLVTADGRLRQVTQASDPDLFWALRGGGGNFGVVTGMEIDLMPVDRIYGGALVFDLKENPEIASTWYQWTSDVPEEMTSACSMMTFPDGRQIAQIQIAYLGTEQDGDELLRPLGQGLKEVPYAESEIVFNEPDQPHPYRGESILLKDLDPARLTPVPAGDDMCVIGLRHLGGALAREPKISNAVGHRTAGYALGVLSPADTDRVRAVHSRVLNSWSDQTIGRCLNFTFGAITAEQVAAAFEPQDFHRLCAIRAAVDPAGIFRANFPL</sequence>
<dbReference type="RefSeq" id="WP_233730002.1">
    <property type="nucleotide sequence ID" value="NZ_JAJVCN010000003.1"/>
</dbReference>
<dbReference type="Gene3D" id="3.40.462.20">
    <property type="match status" value="1"/>
</dbReference>
<comment type="caution">
    <text evidence="7">The sequence shown here is derived from an EMBL/GenBank/DDBJ whole genome shotgun (WGS) entry which is preliminary data.</text>
</comment>
<dbReference type="Gene3D" id="3.30.465.10">
    <property type="match status" value="1"/>
</dbReference>
<dbReference type="InterPro" id="IPR050416">
    <property type="entry name" value="FAD-linked_Oxidoreductase"/>
</dbReference>
<comment type="similarity">
    <text evidence="2">Belongs to the oxygen-dependent FAD-linked oxidoreductase family.</text>
</comment>
<keyword evidence="5" id="KW-0560">Oxidoreductase</keyword>
<comment type="cofactor">
    <cofactor evidence="1">
        <name>FAD</name>
        <dbReference type="ChEBI" id="CHEBI:57692"/>
    </cofactor>
</comment>
<feature type="domain" description="FAD-binding PCMH-type" evidence="6">
    <location>
        <begin position="9"/>
        <end position="174"/>
    </location>
</feature>
<dbReference type="PROSITE" id="PS51387">
    <property type="entry name" value="FAD_PCMH"/>
    <property type="match status" value="1"/>
</dbReference>
<name>A0ABS8ZPW2_9PSEU</name>
<evidence type="ECO:0000256" key="1">
    <source>
        <dbReference type="ARBA" id="ARBA00001974"/>
    </source>
</evidence>
<dbReference type="InterPro" id="IPR016166">
    <property type="entry name" value="FAD-bd_PCMH"/>
</dbReference>
<evidence type="ECO:0000256" key="5">
    <source>
        <dbReference type="ARBA" id="ARBA00023002"/>
    </source>
</evidence>
<dbReference type="PANTHER" id="PTHR42973">
    <property type="entry name" value="BINDING OXIDOREDUCTASE, PUTATIVE (AFU_ORTHOLOGUE AFUA_1G17690)-RELATED"/>
    <property type="match status" value="1"/>
</dbReference>
<keyword evidence="3" id="KW-0285">Flavoprotein</keyword>
<protein>
    <submittedName>
        <fullName evidence="7">FAD-binding oxidoreductase</fullName>
    </submittedName>
</protein>
<dbReference type="InterPro" id="IPR006094">
    <property type="entry name" value="Oxid_FAD_bind_N"/>
</dbReference>
<gene>
    <name evidence="7" type="ORF">LWC34_37710</name>
</gene>
<accession>A0ABS8ZPW2</accession>
<dbReference type="Pfam" id="PF01565">
    <property type="entry name" value="FAD_binding_4"/>
    <property type="match status" value="1"/>
</dbReference>
<evidence type="ECO:0000256" key="3">
    <source>
        <dbReference type="ARBA" id="ARBA00022630"/>
    </source>
</evidence>
<dbReference type="PANTHER" id="PTHR42973:SF39">
    <property type="entry name" value="FAD-BINDING PCMH-TYPE DOMAIN-CONTAINING PROTEIN"/>
    <property type="match status" value="1"/>
</dbReference>
<keyword evidence="8" id="KW-1185">Reference proteome</keyword>
<organism evidence="7 8">
    <name type="scientific">Kibdelosporangium philippinense</name>
    <dbReference type="NCBI Taxonomy" id="211113"/>
    <lineage>
        <taxon>Bacteria</taxon>
        <taxon>Bacillati</taxon>
        <taxon>Actinomycetota</taxon>
        <taxon>Actinomycetes</taxon>
        <taxon>Pseudonocardiales</taxon>
        <taxon>Pseudonocardiaceae</taxon>
        <taxon>Kibdelosporangium</taxon>
    </lineage>
</organism>
<dbReference type="SUPFAM" id="SSF56176">
    <property type="entry name" value="FAD-binding/transporter-associated domain-like"/>
    <property type="match status" value="1"/>
</dbReference>
<dbReference type="InterPro" id="IPR036318">
    <property type="entry name" value="FAD-bd_PCMH-like_sf"/>
</dbReference>
<evidence type="ECO:0000256" key="2">
    <source>
        <dbReference type="ARBA" id="ARBA00005466"/>
    </source>
</evidence>
<proteinExistence type="inferred from homology"/>
<keyword evidence="4" id="KW-0274">FAD</keyword>
<evidence type="ECO:0000313" key="7">
    <source>
        <dbReference type="EMBL" id="MCE7008508.1"/>
    </source>
</evidence>
<dbReference type="Proteomes" id="UP001521150">
    <property type="component" value="Unassembled WGS sequence"/>
</dbReference>
<evidence type="ECO:0000313" key="8">
    <source>
        <dbReference type="Proteomes" id="UP001521150"/>
    </source>
</evidence>
<dbReference type="EMBL" id="JAJVCN010000003">
    <property type="protein sequence ID" value="MCE7008508.1"/>
    <property type="molecule type" value="Genomic_DNA"/>
</dbReference>
<evidence type="ECO:0000259" key="6">
    <source>
        <dbReference type="PROSITE" id="PS51387"/>
    </source>
</evidence>